<evidence type="ECO:0000256" key="5">
    <source>
        <dbReference type="ARBA" id="ARBA00022857"/>
    </source>
</evidence>
<evidence type="ECO:0000256" key="4">
    <source>
        <dbReference type="ARBA" id="ARBA00022563"/>
    </source>
</evidence>
<proteinExistence type="inferred from homology"/>
<comment type="catalytic activity">
    <reaction evidence="7">
        <text>(6S)-5,6,7,8-tetrahydrofolate + NADP(+) = 7,8-dihydrofolate + NADPH + H(+)</text>
        <dbReference type="Rhea" id="RHEA:15009"/>
        <dbReference type="ChEBI" id="CHEBI:15378"/>
        <dbReference type="ChEBI" id="CHEBI:57451"/>
        <dbReference type="ChEBI" id="CHEBI:57453"/>
        <dbReference type="ChEBI" id="CHEBI:57783"/>
        <dbReference type="ChEBI" id="CHEBI:58349"/>
        <dbReference type="EC" id="1.5.1.3"/>
    </reaction>
</comment>
<dbReference type="InterPro" id="IPR024072">
    <property type="entry name" value="DHFR-like_dom_sf"/>
</dbReference>
<dbReference type="UniPathway" id="UPA00077">
    <property type="reaction ID" value="UER00158"/>
</dbReference>
<dbReference type="GO" id="GO:0046655">
    <property type="term" value="P:folic acid metabolic process"/>
    <property type="evidence" value="ECO:0007669"/>
    <property type="project" value="TreeGrafter"/>
</dbReference>
<dbReference type="eggNOG" id="COG0262">
    <property type="taxonomic scope" value="Bacteria"/>
</dbReference>
<keyword evidence="4 7" id="KW-0554">One-carbon metabolism</keyword>
<comment type="caution">
    <text evidence="10">The sequence shown here is derived from an EMBL/GenBank/DDBJ whole genome shotgun (WGS) entry which is preliminary data.</text>
</comment>
<comment type="function">
    <text evidence="7">Key enzyme in folate metabolism. Catalyzes an essential reaction for de novo glycine and purine synthesis, and for DNA precursor synthesis.</text>
</comment>
<dbReference type="GO" id="GO:0046654">
    <property type="term" value="P:tetrahydrofolate biosynthetic process"/>
    <property type="evidence" value="ECO:0007669"/>
    <property type="project" value="UniProtKB-UniPathway"/>
</dbReference>
<dbReference type="OrthoDB" id="9804315at2"/>
<protein>
    <recommendedName>
        <fullName evidence="3 7">Dihydrofolate reductase</fullName>
        <ecNumber evidence="3 7">1.5.1.3</ecNumber>
    </recommendedName>
</protein>
<evidence type="ECO:0000256" key="3">
    <source>
        <dbReference type="ARBA" id="ARBA00012856"/>
    </source>
</evidence>
<dbReference type="GO" id="GO:0005829">
    <property type="term" value="C:cytosol"/>
    <property type="evidence" value="ECO:0007669"/>
    <property type="project" value="TreeGrafter"/>
</dbReference>
<name>A0A081BH90_9LACO</name>
<dbReference type="SUPFAM" id="SSF53597">
    <property type="entry name" value="Dihydrofolate reductase-like"/>
    <property type="match status" value="1"/>
</dbReference>
<dbReference type="PROSITE" id="PS51330">
    <property type="entry name" value="DHFR_2"/>
    <property type="match status" value="1"/>
</dbReference>
<comment type="similarity">
    <text evidence="2 7 8">Belongs to the dihydrofolate reductase family.</text>
</comment>
<organism evidence="10 11">
    <name type="scientific">Secundilactobacillus oryzae JCM 18671</name>
    <dbReference type="NCBI Taxonomy" id="1291743"/>
    <lineage>
        <taxon>Bacteria</taxon>
        <taxon>Bacillati</taxon>
        <taxon>Bacillota</taxon>
        <taxon>Bacilli</taxon>
        <taxon>Lactobacillales</taxon>
        <taxon>Lactobacillaceae</taxon>
        <taxon>Secundilactobacillus</taxon>
    </lineage>
</organism>
<gene>
    <name evidence="10" type="ORF">LOSG293_060120</name>
</gene>
<evidence type="ECO:0000313" key="11">
    <source>
        <dbReference type="Proteomes" id="UP000028700"/>
    </source>
</evidence>
<dbReference type="PRINTS" id="PR00070">
    <property type="entry name" value="DHFR"/>
</dbReference>
<dbReference type="GO" id="GO:0004146">
    <property type="term" value="F:dihydrofolate reductase activity"/>
    <property type="evidence" value="ECO:0007669"/>
    <property type="project" value="UniProtKB-EC"/>
</dbReference>
<comment type="pathway">
    <text evidence="1 7">Cofactor biosynthesis; tetrahydrofolate biosynthesis; 5,6,7,8-tetrahydrofolate from 7,8-dihydrofolate: step 1/1.</text>
</comment>
<dbReference type="InterPro" id="IPR012259">
    <property type="entry name" value="DHFR"/>
</dbReference>
<dbReference type="STRING" id="1291743.LOSG293_060120"/>
<evidence type="ECO:0000259" key="9">
    <source>
        <dbReference type="PROSITE" id="PS51330"/>
    </source>
</evidence>
<keyword evidence="5 7" id="KW-0521">NADP</keyword>
<reference evidence="10" key="1">
    <citation type="journal article" date="2014" name="Genome Announc.">
        <title>Draft Genome Sequence of Lactobacillus oryzae Strain SG293T.</title>
        <authorList>
            <person name="Tanizawa Y."/>
            <person name="Fujisawa T."/>
            <person name="Mochizuki T."/>
            <person name="Kaminuma E."/>
            <person name="Nakamura Y."/>
            <person name="Tohno M."/>
        </authorList>
    </citation>
    <scope>NUCLEOTIDE SEQUENCE [LARGE SCALE GENOMIC DNA]</scope>
    <source>
        <strain evidence="10">SG293</strain>
    </source>
</reference>
<dbReference type="Gene3D" id="3.40.430.10">
    <property type="entry name" value="Dihydrofolate Reductase, subunit A"/>
    <property type="match status" value="1"/>
</dbReference>
<dbReference type="PROSITE" id="PS00075">
    <property type="entry name" value="DHFR_1"/>
    <property type="match status" value="1"/>
</dbReference>
<dbReference type="RefSeq" id="WP_034526680.1">
    <property type="nucleotide sequence ID" value="NZ_BBJM01000006.1"/>
</dbReference>
<dbReference type="PANTHER" id="PTHR48069">
    <property type="entry name" value="DIHYDROFOLATE REDUCTASE"/>
    <property type="match status" value="1"/>
</dbReference>
<dbReference type="Pfam" id="PF00186">
    <property type="entry name" value="DHFR_1"/>
    <property type="match status" value="1"/>
</dbReference>
<dbReference type="AlphaFoldDB" id="A0A081BH90"/>
<dbReference type="GO" id="GO:0050661">
    <property type="term" value="F:NADP binding"/>
    <property type="evidence" value="ECO:0007669"/>
    <property type="project" value="InterPro"/>
</dbReference>
<dbReference type="InterPro" id="IPR017925">
    <property type="entry name" value="DHFR_CS"/>
</dbReference>
<dbReference type="Proteomes" id="UP000028700">
    <property type="component" value="Unassembled WGS sequence"/>
</dbReference>
<keyword evidence="11" id="KW-1185">Reference proteome</keyword>
<dbReference type="PANTHER" id="PTHR48069:SF3">
    <property type="entry name" value="DIHYDROFOLATE REDUCTASE"/>
    <property type="match status" value="1"/>
</dbReference>
<dbReference type="PIRSF" id="PIRSF000194">
    <property type="entry name" value="DHFR"/>
    <property type="match status" value="1"/>
</dbReference>
<dbReference type="InterPro" id="IPR001796">
    <property type="entry name" value="DHFR_dom"/>
</dbReference>
<keyword evidence="6 7" id="KW-0560">Oxidoreductase</keyword>
<dbReference type="CDD" id="cd00209">
    <property type="entry name" value="DHFR"/>
    <property type="match status" value="1"/>
</dbReference>
<accession>A0A081BH90</accession>
<evidence type="ECO:0000313" key="10">
    <source>
        <dbReference type="EMBL" id="GAK47408.1"/>
    </source>
</evidence>
<dbReference type="EMBL" id="BBJM01000006">
    <property type="protein sequence ID" value="GAK47408.1"/>
    <property type="molecule type" value="Genomic_DNA"/>
</dbReference>
<dbReference type="GO" id="GO:0046452">
    <property type="term" value="P:dihydrofolate metabolic process"/>
    <property type="evidence" value="ECO:0007669"/>
    <property type="project" value="TreeGrafter"/>
</dbReference>
<dbReference type="GO" id="GO:0006730">
    <property type="term" value="P:one-carbon metabolic process"/>
    <property type="evidence" value="ECO:0007669"/>
    <property type="project" value="UniProtKB-KW"/>
</dbReference>
<evidence type="ECO:0000256" key="8">
    <source>
        <dbReference type="RuleBase" id="RU004474"/>
    </source>
</evidence>
<feature type="domain" description="DHFR" evidence="9">
    <location>
        <begin position="1"/>
        <end position="162"/>
    </location>
</feature>
<evidence type="ECO:0000256" key="1">
    <source>
        <dbReference type="ARBA" id="ARBA00004903"/>
    </source>
</evidence>
<sequence length="163" mass="18963">MFKFVWAEDQNHAIGFEGHLPWHLPADMKFFKETTIDHTLVSGSRTFASYGRPLPRRKNIVLTLNPVEQYPEGVIELHSLDELLDYAKNHKDEEIYVSGGASIFKLLLPYASDLYVTKLDGQFPADTYMPEVDYSQFELVSSREGILDEKNTIPHRFEHYRRK</sequence>
<evidence type="ECO:0000256" key="6">
    <source>
        <dbReference type="ARBA" id="ARBA00023002"/>
    </source>
</evidence>
<evidence type="ECO:0000256" key="2">
    <source>
        <dbReference type="ARBA" id="ARBA00009539"/>
    </source>
</evidence>
<dbReference type="EC" id="1.5.1.3" evidence="3 7"/>
<evidence type="ECO:0000256" key="7">
    <source>
        <dbReference type="PIRNR" id="PIRNR000194"/>
    </source>
</evidence>